<proteinExistence type="predicted"/>
<dbReference type="Gene3D" id="1.10.287.70">
    <property type="match status" value="1"/>
</dbReference>
<feature type="transmembrane region" description="Helical" evidence="9">
    <location>
        <begin position="218"/>
        <end position="234"/>
    </location>
</feature>
<feature type="transmembrane region" description="Helical" evidence="9">
    <location>
        <begin position="83"/>
        <end position="108"/>
    </location>
</feature>
<feature type="compositionally biased region" description="Gly residues" evidence="8">
    <location>
        <begin position="297"/>
        <end position="307"/>
    </location>
</feature>
<keyword evidence="2" id="KW-0813">Transport</keyword>
<dbReference type="InterPro" id="IPR003280">
    <property type="entry name" value="2pore_dom_K_chnl"/>
</dbReference>
<evidence type="ECO:0000259" key="10">
    <source>
        <dbReference type="Pfam" id="PF07885"/>
    </source>
</evidence>
<dbReference type="GO" id="GO:0005886">
    <property type="term" value="C:plasma membrane"/>
    <property type="evidence" value="ECO:0007669"/>
    <property type="project" value="TreeGrafter"/>
</dbReference>
<dbReference type="GO" id="GO:0015271">
    <property type="term" value="F:outward rectifier potassium channel activity"/>
    <property type="evidence" value="ECO:0007669"/>
    <property type="project" value="TreeGrafter"/>
</dbReference>
<feature type="region of interest" description="Disordered" evidence="8">
    <location>
        <begin position="289"/>
        <end position="340"/>
    </location>
</feature>
<dbReference type="InterPro" id="IPR013099">
    <property type="entry name" value="K_chnl_dom"/>
</dbReference>
<feature type="domain" description="Potassium channel" evidence="10">
    <location>
        <begin position="207"/>
        <end position="267"/>
    </location>
</feature>
<evidence type="ECO:0000256" key="2">
    <source>
        <dbReference type="ARBA" id="ARBA00022448"/>
    </source>
</evidence>
<evidence type="ECO:0000256" key="5">
    <source>
        <dbReference type="ARBA" id="ARBA00023065"/>
    </source>
</evidence>
<dbReference type="GO" id="GO:0030322">
    <property type="term" value="P:stabilization of membrane potential"/>
    <property type="evidence" value="ECO:0007669"/>
    <property type="project" value="TreeGrafter"/>
</dbReference>
<evidence type="ECO:0000256" key="9">
    <source>
        <dbReference type="SAM" id="Phobius"/>
    </source>
</evidence>
<dbReference type="SUPFAM" id="SSF81324">
    <property type="entry name" value="Voltage-gated potassium channels"/>
    <property type="match status" value="1"/>
</dbReference>
<feature type="compositionally biased region" description="Basic and acidic residues" evidence="8">
    <location>
        <begin position="319"/>
        <end position="340"/>
    </location>
</feature>
<accession>A0A1I8MIS9</accession>
<protein>
    <recommendedName>
        <fullName evidence="10">Potassium channel domain-containing protein</fullName>
    </recommendedName>
</protein>
<evidence type="ECO:0000256" key="8">
    <source>
        <dbReference type="SAM" id="MobiDB-lite"/>
    </source>
</evidence>
<keyword evidence="5" id="KW-0406">Ion transport</keyword>
<evidence type="ECO:0000256" key="4">
    <source>
        <dbReference type="ARBA" id="ARBA00022989"/>
    </source>
</evidence>
<keyword evidence="3 9" id="KW-0812">Transmembrane</keyword>
<keyword evidence="6 9" id="KW-0472">Membrane</keyword>
<evidence type="ECO:0000256" key="6">
    <source>
        <dbReference type="ARBA" id="ARBA00023136"/>
    </source>
</evidence>
<comment type="subcellular location">
    <subcellularLocation>
        <location evidence="1">Membrane</location>
        <topology evidence="1">Multi-pass membrane protein</topology>
    </subcellularLocation>
</comment>
<keyword evidence="7" id="KW-0407">Ion channel</keyword>
<dbReference type="VEuPathDB" id="VectorBase:MDOA005318"/>
<keyword evidence="4 9" id="KW-1133">Transmembrane helix</keyword>
<reference evidence="11" key="1">
    <citation type="submission" date="2020-05" db="UniProtKB">
        <authorList>
            <consortium name="EnsemblMetazoa"/>
        </authorList>
    </citation>
    <scope>IDENTIFICATION</scope>
    <source>
        <strain evidence="11">Aabys</strain>
    </source>
</reference>
<feature type="compositionally biased region" description="Low complexity" evidence="8">
    <location>
        <begin position="19"/>
        <end position="28"/>
    </location>
</feature>
<dbReference type="Pfam" id="PF07885">
    <property type="entry name" value="Ion_trans_2"/>
    <property type="match status" value="1"/>
</dbReference>
<dbReference type="AlphaFoldDB" id="A0A1I8MIS9"/>
<evidence type="ECO:0000256" key="1">
    <source>
        <dbReference type="ARBA" id="ARBA00004141"/>
    </source>
</evidence>
<dbReference type="PANTHER" id="PTHR11003">
    <property type="entry name" value="POTASSIUM CHANNEL, SUBFAMILY K"/>
    <property type="match status" value="1"/>
</dbReference>
<dbReference type="eggNOG" id="KOG1418">
    <property type="taxonomic scope" value="Eukaryota"/>
</dbReference>
<feature type="compositionally biased region" description="Polar residues" evidence="8">
    <location>
        <begin position="33"/>
        <end position="56"/>
    </location>
</feature>
<evidence type="ECO:0000256" key="3">
    <source>
        <dbReference type="ARBA" id="ARBA00022692"/>
    </source>
</evidence>
<sequence>MSDVEKAISGLIEDEELLQQTQQQQQQHQQHHSTPLNNKANSYNTKNDSGNNSKNLSVGRKNTNNTNNRAININNCLSRALKLIFSTPGLVVMVIGYTIMGALVFPLLEAPQDISKSAIIAKSREECLKELWIITEKLNVLYERNWTMLVHEQLRRFEGTIVAATRNGALGGSGGGGGGGGLATDISSAATTSVSRLGGNYPMENNDFTATKWSFSEALLYSVTVITTIGHGSLTPRTTGGKIATIFYALIGVPLMLMCLSSLGGILAEALQCTYARLCCRGPQYVHDNPGHRRNRQGGGGGGGGGDGGDDSDADVDVDDHNANDRCGQKSQHKQDHCLSEKDTSYAGLREHHQCEFESSHKHGCKNCKYDAIIGVSSDTNPNNVYDSYKCTTNTQPEDGLKVSSAAAAASASATASPILTTKSGYKEAGKLNQQQQQQQLQQYGSCMQLKMSPAMGGTITGQQQQAQHQQLSQQHPAYYQQRPDVMLMASTTGHKLSSPGSGNCRLLMPNTSAAGVGGTTPRYFAPPMATYHIVSSTSNNSSPTHQQSIRHYIIPPPGPPGNPATLSGAQHFMAVPTNMLRFQTSAVHCGGGAGVGTNSGGVGSSGGAANLSINPLASGSTTTVYFPIVTPVGSGAQNPLALSGTAAAPTATTTITSTKNKV</sequence>
<name>A0A1I8MIS9_MUSDO</name>
<dbReference type="GO" id="GO:0022841">
    <property type="term" value="F:potassium ion leak channel activity"/>
    <property type="evidence" value="ECO:0007669"/>
    <property type="project" value="TreeGrafter"/>
</dbReference>
<feature type="compositionally biased region" description="Acidic residues" evidence="8">
    <location>
        <begin position="308"/>
        <end position="318"/>
    </location>
</feature>
<feature type="region of interest" description="Disordered" evidence="8">
    <location>
        <begin position="18"/>
        <end position="65"/>
    </location>
</feature>
<dbReference type="EnsemblMetazoa" id="MDOA005318-RB">
    <property type="protein sequence ID" value="MDOA005318-PB"/>
    <property type="gene ID" value="MDOA005318"/>
</dbReference>
<evidence type="ECO:0000256" key="7">
    <source>
        <dbReference type="ARBA" id="ARBA00023303"/>
    </source>
</evidence>
<dbReference type="PANTHER" id="PTHR11003:SF352">
    <property type="entry name" value="BCDNA.GH04802-RELATED"/>
    <property type="match status" value="1"/>
</dbReference>
<evidence type="ECO:0000313" key="11">
    <source>
        <dbReference type="EnsemblMetazoa" id="MDOA005318-PB"/>
    </source>
</evidence>
<feature type="transmembrane region" description="Helical" evidence="9">
    <location>
        <begin position="246"/>
        <end position="268"/>
    </location>
</feature>
<organism evidence="11">
    <name type="scientific">Musca domestica</name>
    <name type="common">House fly</name>
    <dbReference type="NCBI Taxonomy" id="7370"/>
    <lineage>
        <taxon>Eukaryota</taxon>
        <taxon>Metazoa</taxon>
        <taxon>Ecdysozoa</taxon>
        <taxon>Arthropoda</taxon>
        <taxon>Hexapoda</taxon>
        <taxon>Insecta</taxon>
        <taxon>Pterygota</taxon>
        <taxon>Neoptera</taxon>
        <taxon>Endopterygota</taxon>
        <taxon>Diptera</taxon>
        <taxon>Brachycera</taxon>
        <taxon>Muscomorpha</taxon>
        <taxon>Muscoidea</taxon>
        <taxon>Muscidae</taxon>
        <taxon>Musca</taxon>
    </lineage>
</organism>
<dbReference type="VEuPathDB" id="VectorBase:MDOMA2_001795"/>